<keyword evidence="6" id="KW-1185">Reference proteome</keyword>
<name>A0A8T0W6G0_PANVG</name>
<evidence type="ECO:0000313" key="6">
    <source>
        <dbReference type="Proteomes" id="UP000823388"/>
    </source>
</evidence>
<dbReference type="SUPFAM" id="SSF53756">
    <property type="entry name" value="UDP-Glycosyltransferase/glycogen phosphorylase"/>
    <property type="match status" value="1"/>
</dbReference>
<dbReference type="EC" id="2.4.1.-" evidence="4"/>
<evidence type="ECO:0000256" key="3">
    <source>
        <dbReference type="RuleBase" id="RU003718"/>
    </source>
</evidence>
<comment type="similarity">
    <text evidence="1 3">Belongs to the UDP-glycosyltransferase family.</text>
</comment>
<protein>
    <recommendedName>
        <fullName evidence="4">Glycosyltransferase</fullName>
        <ecNumber evidence="4">2.4.1.-</ecNumber>
    </recommendedName>
</protein>
<dbReference type="FunFam" id="3.40.50.2000:FF:000185">
    <property type="entry name" value="Glycosyltransferase"/>
    <property type="match status" value="1"/>
</dbReference>
<dbReference type="PROSITE" id="PS00375">
    <property type="entry name" value="UDPGT"/>
    <property type="match status" value="1"/>
</dbReference>
<dbReference type="OrthoDB" id="5835829at2759"/>
<dbReference type="InterPro" id="IPR002213">
    <property type="entry name" value="UDP_glucos_trans"/>
</dbReference>
<evidence type="ECO:0000256" key="2">
    <source>
        <dbReference type="ARBA" id="ARBA00022679"/>
    </source>
</evidence>
<evidence type="ECO:0000256" key="1">
    <source>
        <dbReference type="ARBA" id="ARBA00009995"/>
    </source>
</evidence>
<evidence type="ECO:0000313" key="5">
    <source>
        <dbReference type="EMBL" id="KAG2642838.1"/>
    </source>
</evidence>
<gene>
    <name evidence="5" type="ORF">PVAP13_2KG283300</name>
</gene>
<dbReference type="Gene3D" id="3.40.50.2000">
    <property type="entry name" value="Glycogen Phosphorylase B"/>
    <property type="match status" value="2"/>
</dbReference>
<dbReference type="FunFam" id="3.40.50.2000:FF:000107">
    <property type="entry name" value="Glycosyltransferase"/>
    <property type="match status" value="1"/>
</dbReference>
<proteinExistence type="inferred from homology"/>
<dbReference type="InterPro" id="IPR035595">
    <property type="entry name" value="UDP_glycos_trans_CS"/>
</dbReference>
<organism evidence="5 6">
    <name type="scientific">Panicum virgatum</name>
    <name type="common">Blackwell switchgrass</name>
    <dbReference type="NCBI Taxonomy" id="38727"/>
    <lineage>
        <taxon>Eukaryota</taxon>
        <taxon>Viridiplantae</taxon>
        <taxon>Streptophyta</taxon>
        <taxon>Embryophyta</taxon>
        <taxon>Tracheophyta</taxon>
        <taxon>Spermatophyta</taxon>
        <taxon>Magnoliopsida</taxon>
        <taxon>Liliopsida</taxon>
        <taxon>Poales</taxon>
        <taxon>Poaceae</taxon>
        <taxon>PACMAD clade</taxon>
        <taxon>Panicoideae</taxon>
        <taxon>Panicodae</taxon>
        <taxon>Paniceae</taxon>
        <taxon>Panicinae</taxon>
        <taxon>Panicum</taxon>
        <taxon>Panicum sect. Hiantes</taxon>
    </lineage>
</organism>
<accession>A0A8T0W6G0</accession>
<dbReference type="GO" id="GO:0035251">
    <property type="term" value="F:UDP-glucosyltransferase activity"/>
    <property type="evidence" value="ECO:0007669"/>
    <property type="project" value="TreeGrafter"/>
</dbReference>
<comment type="caution">
    <text evidence="5">The sequence shown here is derived from an EMBL/GenBank/DDBJ whole genome shotgun (WGS) entry which is preliminary data.</text>
</comment>
<dbReference type="EMBL" id="CM029039">
    <property type="protein sequence ID" value="KAG2642838.1"/>
    <property type="molecule type" value="Genomic_DNA"/>
</dbReference>
<dbReference type="Proteomes" id="UP000823388">
    <property type="component" value="Chromosome 2K"/>
</dbReference>
<keyword evidence="3" id="KW-0328">Glycosyltransferase</keyword>
<dbReference type="PANTHER" id="PTHR48047:SF1">
    <property type="entry name" value="GLYCOSYLTRANSFERASE"/>
    <property type="match status" value="1"/>
</dbReference>
<dbReference type="Pfam" id="PF00201">
    <property type="entry name" value="UDPGT"/>
    <property type="match status" value="1"/>
</dbReference>
<reference evidence="5" key="1">
    <citation type="submission" date="2020-05" db="EMBL/GenBank/DDBJ databases">
        <title>WGS assembly of Panicum virgatum.</title>
        <authorList>
            <person name="Lovell J.T."/>
            <person name="Jenkins J."/>
            <person name="Shu S."/>
            <person name="Juenger T.E."/>
            <person name="Schmutz J."/>
        </authorList>
    </citation>
    <scope>NUCLEOTIDE SEQUENCE</scope>
    <source>
        <strain evidence="5">AP13</strain>
    </source>
</reference>
<evidence type="ECO:0000256" key="4">
    <source>
        <dbReference type="RuleBase" id="RU362057"/>
    </source>
</evidence>
<dbReference type="AlphaFoldDB" id="A0A8T0W6G0"/>
<sequence>MAVASSTPETHAALPHIAMFPFLAKGHTIPMIHLAHYLHRHGLAAVTFFTTPGNAAAFVREGLSGADAAVVELTFPADVPGIPPGVESAEGLTSLASFAVFADATSLLRPQLEASLADMQPPPSLLVTDPFLYWTKASAERLGVPKVSFFGISAFAQVMREVRVRHDPCATLNHDDVVDADGNPATFTVPEFPHIKLTFEDFMAPFGDPASIAPMRELDGKLGKAIEESQGLIINTFHGLESPYVDFWNQHVGPRAWPVGPLCLAQPASAPSEARVRPSWMEWLDNKAADGRAVLYVALGTLAAIPEPQLKAVADGLERAEVDFIWAVRPMNIDLGVGFEERTKGRGLVVREWVDQLEILKHQSVRGFLSHCGWNSVLESVAAGVPLAVWPMHADQPFNAKFVVDELKIAVRVQTSDRTIRGLVTSEEVSKVVRVLMLGEEGVEAAKNVAELSACAKEAMEEGGPSWKALKDMISELCVKKVNGNLEESQDEKVVDA</sequence>
<dbReference type="PANTHER" id="PTHR48047">
    <property type="entry name" value="GLYCOSYLTRANSFERASE"/>
    <property type="match status" value="1"/>
</dbReference>
<keyword evidence="2 3" id="KW-0808">Transferase</keyword>
<dbReference type="CDD" id="cd03784">
    <property type="entry name" value="GT1_Gtf-like"/>
    <property type="match status" value="1"/>
</dbReference>